<dbReference type="VEuPathDB" id="FungiDB:GLRG_01031"/>
<evidence type="ECO:0000313" key="3">
    <source>
        <dbReference type="EMBL" id="EFQ25887.1"/>
    </source>
</evidence>
<dbReference type="AlphaFoldDB" id="E3Q5C0"/>
<sequence length="159" mass="17020">MRLFVSEMITMMAMILAMITIGVDRRTPDHRHLGLITMTMGLESGRKGQTPRRLGQMAVTVVQGDDRAPVPRPLAQIMVIGPDSGGKTGQLVQIMATMDPDHDQMIPTPLSHLVGETTVCTVKQTPPKGPGGSPGRPDSGPGPDQPDNGPKPLRAVDRE</sequence>
<accession>E3Q5C0</accession>
<proteinExistence type="predicted"/>
<organism evidence="4">
    <name type="scientific">Colletotrichum graminicola (strain M1.001 / M2 / FGSC 10212)</name>
    <name type="common">Maize anthracnose fungus</name>
    <name type="synonym">Glomerella graminicola</name>
    <dbReference type="NCBI Taxonomy" id="645133"/>
    <lineage>
        <taxon>Eukaryota</taxon>
        <taxon>Fungi</taxon>
        <taxon>Dikarya</taxon>
        <taxon>Ascomycota</taxon>
        <taxon>Pezizomycotina</taxon>
        <taxon>Sordariomycetes</taxon>
        <taxon>Hypocreomycetidae</taxon>
        <taxon>Glomerellales</taxon>
        <taxon>Glomerellaceae</taxon>
        <taxon>Colletotrichum</taxon>
        <taxon>Colletotrichum graminicola species complex</taxon>
    </lineage>
</organism>
<dbReference type="HOGENOM" id="CLU_1660612_0_0_1"/>
<keyword evidence="2" id="KW-0812">Transmembrane</keyword>
<evidence type="ECO:0000313" key="4">
    <source>
        <dbReference type="Proteomes" id="UP000008782"/>
    </source>
</evidence>
<keyword evidence="2" id="KW-1133">Transmembrane helix</keyword>
<name>E3Q5C0_COLGM</name>
<reference evidence="4" key="1">
    <citation type="journal article" date="2012" name="Nat. Genet.">
        <title>Lifestyle transitions in plant pathogenic Colletotrichum fungi deciphered by genome and transcriptome analyses.</title>
        <authorList>
            <person name="O'Connell R.J."/>
            <person name="Thon M.R."/>
            <person name="Hacquard S."/>
            <person name="Amyotte S.G."/>
            <person name="Kleemann J."/>
            <person name="Torres M.F."/>
            <person name="Damm U."/>
            <person name="Buiate E.A."/>
            <person name="Epstein L."/>
            <person name="Alkan N."/>
            <person name="Altmueller J."/>
            <person name="Alvarado-Balderrama L."/>
            <person name="Bauser C.A."/>
            <person name="Becker C."/>
            <person name="Birren B.W."/>
            <person name="Chen Z."/>
            <person name="Choi J."/>
            <person name="Crouch J.A."/>
            <person name="Duvick J.P."/>
            <person name="Farman M.A."/>
            <person name="Gan P."/>
            <person name="Heiman D."/>
            <person name="Henrissat B."/>
            <person name="Howard R.J."/>
            <person name="Kabbage M."/>
            <person name="Koch C."/>
            <person name="Kracher B."/>
            <person name="Kubo Y."/>
            <person name="Law A.D."/>
            <person name="Lebrun M.-H."/>
            <person name="Lee Y.-H."/>
            <person name="Miyara I."/>
            <person name="Moore N."/>
            <person name="Neumann U."/>
            <person name="Nordstroem K."/>
            <person name="Panaccione D.G."/>
            <person name="Panstruga R."/>
            <person name="Place M."/>
            <person name="Proctor R.H."/>
            <person name="Prusky D."/>
            <person name="Rech G."/>
            <person name="Reinhardt R."/>
            <person name="Rollins J.A."/>
            <person name="Rounsley S."/>
            <person name="Schardl C.L."/>
            <person name="Schwartz D.C."/>
            <person name="Shenoy N."/>
            <person name="Shirasu K."/>
            <person name="Sikhakolli U.R."/>
            <person name="Stueber K."/>
            <person name="Sukno S.A."/>
            <person name="Sweigard J.A."/>
            <person name="Takano Y."/>
            <person name="Takahara H."/>
            <person name="Trail F."/>
            <person name="van der Does H.C."/>
            <person name="Voll L.M."/>
            <person name="Will I."/>
            <person name="Young S."/>
            <person name="Zeng Q."/>
            <person name="Zhang J."/>
            <person name="Zhou S."/>
            <person name="Dickman M.B."/>
            <person name="Schulze-Lefert P."/>
            <person name="Ver Loren van Themaat E."/>
            <person name="Ma L.-J."/>
            <person name="Vaillancourt L.J."/>
        </authorList>
    </citation>
    <scope>NUCLEOTIDE SEQUENCE [LARGE SCALE GENOMIC DNA]</scope>
    <source>
        <strain evidence="4">M1.001 / M2 / FGSC 10212</strain>
    </source>
</reference>
<gene>
    <name evidence="3" type="ORF">GLRG_01031</name>
</gene>
<evidence type="ECO:0000256" key="2">
    <source>
        <dbReference type="SAM" id="Phobius"/>
    </source>
</evidence>
<feature type="transmembrane region" description="Helical" evidence="2">
    <location>
        <begin position="6"/>
        <end position="23"/>
    </location>
</feature>
<keyword evidence="4" id="KW-1185">Reference proteome</keyword>
<dbReference type="EMBL" id="GG697333">
    <property type="protein sequence ID" value="EFQ25887.1"/>
    <property type="molecule type" value="Genomic_DNA"/>
</dbReference>
<feature type="compositionally biased region" description="Low complexity" evidence="1">
    <location>
        <begin position="135"/>
        <end position="152"/>
    </location>
</feature>
<keyword evidence="2" id="KW-0472">Membrane</keyword>
<dbReference type="Proteomes" id="UP000008782">
    <property type="component" value="Unassembled WGS sequence"/>
</dbReference>
<feature type="region of interest" description="Disordered" evidence="1">
    <location>
        <begin position="120"/>
        <end position="159"/>
    </location>
</feature>
<evidence type="ECO:0000256" key="1">
    <source>
        <dbReference type="SAM" id="MobiDB-lite"/>
    </source>
</evidence>
<dbReference type="GeneID" id="24406396"/>
<dbReference type="RefSeq" id="XP_008089907.1">
    <property type="nucleotide sequence ID" value="XM_008091716.1"/>
</dbReference>
<protein>
    <submittedName>
        <fullName evidence="3">Uncharacterized protein</fullName>
    </submittedName>
</protein>